<sequence>MMSASQENTSDPRLEELHAGLHDVFRLVELEHGLLRSRLDDLRGDSDGARLLEGLIVLGTVLQQRLSHLLGLCRDIGRL</sequence>
<proteinExistence type="predicted"/>
<dbReference type="Proteomes" id="UP000075411">
    <property type="component" value="Unassembled WGS sequence"/>
</dbReference>
<accession>A0A149U4Q1</accession>
<name>A0A149U4Q1_9PROT</name>
<comment type="caution">
    <text evidence="1">The sequence shown here is derived from an EMBL/GenBank/DDBJ whole genome shotgun (WGS) entry which is preliminary data.</text>
</comment>
<dbReference type="EMBL" id="LHZT01000094">
    <property type="protein sequence ID" value="KXV60229.1"/>
    <property type="molecule type" value="Genomic_DNA"/>
</dbReference>
<gene>
    <name evidence="1" type="ORF">AD947_02640</name>
</gene>
<dbReference type="OrthoDB" id="7225887at2"/>
<organism evidence="1 2">
    <name type="scientific">Acetobacter tropicalis</name>
    <dbReference type="NCBI Taxonomy" id="104102"/>
    <lineage>
        <taxon>Bacteria</taxon>
        <taxon>Pseudomonadati</taxon>
        <taxon>Pseudomonadota</taxon>
        <taxon>Alphaproteobacteria</taxon>
        <taxon>Acetobacterales</taxon>
        <taxon>Acetobacteraceae</taxon>
        <taxon>Acetobacter</taxon>
    </lineage>
</organism>
<dbReference type="AlphaFoldDB" id="A0A149U4Q1"/>
<reference evidence="1 2" key="1">
    <citation type="submission" date="2015-06" db="EMBL/GenBank/DDBJ databases">
        <title>Improved classification and identification of acetic acid bacteria using matrix-assisted laser desorption/ionization time-of-flight mass spectrometry; Gluconobacter nephelii and Gluconobacter uchimurae are later heterotypic synonyms of Gluconobacter japonicus and Gluconobacter oxydans, respectively.</title>
        <authorList>
            <person name="Li L."/>
            <person name="Cleenwerck I."/>
            <person name="De Vuyst L."/>
            <person name="Vandamme P."/>
        </authorList>
    </citation>
    <scope>NUCLEOTIDE SEQUENCE [LARGE SCALE GENOMIC DNA]</scope>
    <source>
        <strain evidence="1 2">LMG 1663</strain>
    </source>
</reference>
<evidence type="ECO:0000313" key="1">
    <source>
        <dbReference type="EMBL" id="KXV60229.1"/>
    </source>
</evidence>
<protein>
    <submittedName>
        <fullName evidence="1">Uncharacterized protein</fullName>
    </submittedName>
</protein>
<evidence type="ECO:0000313" key="2">
    <source>
        <dbReference type="Proteomes" id="UP000075411"/>
    </source>
</evidence>
<dbReference type="PATRIC" id="fig|104102.12.peg.3312"/>
<dbReference type="RefSeq" id="WP_061487408.1">
    <property type="nucleotide sequence ID" value="NZ_LHZT01000094.1"/>
</dbReference>